<proteinExistence type="predicted"/>
<name>A0A177SMK4_PSEPU</name>
<evidence type="ECO:0000313" key="1">
    <source>
        <dbReference type="EMBL" id="OAI91928.1"/>
    </source>
</evidence>
<gene>
    <name evidence="1" type="ORF">AYO28_19775</name>
</gene>
<protein>
    <submittedName>
        <fullName evidence="1">Uncharacterized protein</fullName>
    </submittedName>
</protein>
<dbReference type="Proteomes" id="UP000077752">
    <property type="component" value="Unassembled WGS sequence"/>
</dbReference>
<reference evidence="1 2" key="1">
    <citation type="submission" date="2016-03" db="EMBL/GenBank/DDBJ databases">
        <title>Draft Genome Assembly of Pseudomonas putida strain CBF10-2.</title>
        <authorList>
            <person name="Iyer R.S."/>
            <person name="Damania A."/>
        </authorList>
    </citation>
    <scope>NUCLEOTIDE SEQUENCE [LARGE SCALE GENOMIC DNA]</scope>
    <source>
        <strain evidence="1 2">CBF10-2</strain>
    </source>
</reference>
<organism evidence="1 2">
    <name type="scientific">Pseudomonas putida</name>
    <name type="common">Arthrobacter siderocapsulatus</name>
    <dbReference type="NCBI Taxonomy" id="303"/>
    <lineage>
        <taxon>Bacteria</taxon>
        <taxon>Pseudomonadati</taxon>
        <taxon>Pseudomonadota</taxon>
        <taxon>Gammaproteobacteria</taxon>
        <taxon>Pseudomonadales</taxon>
        <taxon>Pseudomonadaceae</taxon>
        <taxon>Pseudomonas</taxon>
    </lineage>
</organism>
<accession>A0A177SMK4</accession>
<evidence type="ECO:0000313" key="2">
    <source>
        <dbReference type="Proteomes" id="UP000077752"/>
    </source>
</evidence>
<dbReference type="RefSeq" id="WP_009404608.1">
    <property type="nucleotide sequence ID" value="NZ_LUCV01000021.1"/>
</dbReference>
<dbReference type="EMBL" id="LUCV01000021">
    <property type="protein sequence ID" value="OAI91928.1"/>
    <property type="molecule type" value="Genomic_DNA"/>
</dbReference>
<dbReference type="AlphaFoldDB" id="A0A177SMK4"/>
<comment type="caution">
    <text evidence="1">The sequence shown here is derived from an EMBL/GenBank/DDBJ whole genome shotgun (WGS) entry which is preliminary data.</text>
</comment>
<sequence length="145" mass="16689">MTVWVVVSILALILSPLAWLLPSRRMSGRMALRLEARRMGMNMQLAPQTWPHWLPHEPPATCAQYHRARRKGSADTWSYWQTEPGVWLDQWREPCVDERVLEQLKRLPASVYKAEAGTQMIALCWGEREDAAVLQDVAQVLQNLA</sequence>